<dbReference type="RefSeq" id="WP_204659845.1">
    <property type="nucleotide sequence ID" value="NZ_CP056775.1"/>
</dbReference>
<dbReference type="EMBL" id="CP056775">
    <property type="protein sequence ID" value="QRR03654.1"/>
    <property type="molecule type" value="Genomic_DNA"/>
</dbReference>
<keyword evidence="2" id="KW-1185">Reference proteome</keyword>
<protein>
    <submittedName>
        <fullName evidence="1">HAD family phosphatase</fullName>
    </submittedName>
</protein>
<dbReference type="SFLD" id="SFLDS00003">
    <property type="entry name" value="Haloacid_Dehalogenase"/>
    <property type="match status" value="1"/>
</dbReference>
<name>A0ABX7IC16_9BACT</name>
<dbReference type="SFLD" id="SFLDG01140">
    <property type="entry name" value="C2.B:_Phosphomannomutase_and_P"/>
    <property type="match status" value="1"/>
</dbReference>
<evidence type="ECO:0000313" key="2">
    <source>
        <dbReference type="Proteomes" id="UP000612680"/>
    </source>
</evidence>
<dbReference type="PANTHER" id="PTHR10000:SF53">
    <property type="entry name" value="5-AMINO-6-(5-PHOSPHO-D-RIBITYLAMINO)URACIL PHOSPHATASE YBJI-RELATED"/>
    <property type="match status" value="1"/>
</dbReference>
<dbReference type="InterPro" id="IPR036412">
    <property type="entry name" value="HAD-like_sf"/>
</dbReference>
<dbReference type="InterPro" id="IPR006379">
    <property type="entry name" value="HAD-SF_hydro_IIB"/>
</dbReference>
<dbReference type="Gene3D" id="3.40.50.1000">
    <property type="entry name" value="HAD superfamily/HAD-like"/>
    <property type="match status" value="1"/>
</dbReference>
<dbReference type="PANTHER" id="PTHR10000">
    <property type="entry name" value="PHOSPHOSERINE PHOSPHATASE"/>
    <property type="match status" value="1"/>
</dbReference>
<dbReference type="NCBIfam" id="TIGR01484">
    <property type="entry name" value="HAD-SF-IIB"/>
    <property type="match status" value="1"/>
</dbReference>
<evidence type="ECO:0000313" key="1">
    <source>
        <dbReference type="EMBL" id="QRR03654.1"/>
    </source>
</evidence>
<organism evidence="1 2">
    <name type="scientific">Dyadobacter sandarakinus</name>
    <dbReference type="NCBI Taxonomy" id="2747268"/>
    <lineage>
        <taxon>Bacteria</taxon>
        <taxon>Pseudomonadati</taxon>
        <taxon>Bacteroidota</taxon>
        <taxon>Cytophagia</taxon>
        <taxon>Cytophagales</taxon>
        <taxon>Spirosomataceae</taxon>
        <taxon>Dyadobacter</taxon>
    </lineage>
</organism>
<dbReference type="Pfam" id="PF08282">
    <property type="entry name" value="Hydrolase_3"/>
    <property type="match status" value="1"/>
</dbReference>
<dbReference type="Gene3D" id="3.30.1240.10">
    <property type="match status" value="1"/>
</dbReference>
<dbReference type="CDD" id="cd07518">
    <property type="entry name" value="HAD_YbiV-Like"/>
    <property type="match status" value="1"/>
</dbReference>
<dbReference type="PROSITE" id="PS01228">
    <property type="entry name" value="COF_1"/>
    <property type="match status" value="1"/>
</dbReference>
<gene>
    <name evidence="1" type="ORF">HWI92_23425</name>
</gene>
<dbReference type="InterPro" id="IPR000150">
    <property type="entry name" value="Cof"/>
</dbReference>
<dbReference type="InterPro" id="IPR023214">
    <property type="entry name" value="HAD_sf"/>
</dbReference>
<reference evidence="1 2" key="1">
    <citation type="submission" date="2020-06" db="EMBL/GenBank/DDBJ databases">
        <title>Dyadobacter sandarakinus sp. nov., isolated from the soil of the Arctic Yellow River Station.</title>
        <authorList>
            <person name="Zhang Y."/>
            <person name="Peng F."/>
        </authorList>
    </citation>
    <scope>NUCLEOTIDE SEQUENCE [LARGE SCALE GENOMIC DNA]</scope>
    <source>
        <strain evidence="1 2">Q3-56</strain>
    </source>
</reference>
<dbReference type="SFLD" id="SFLDG01144">
    <property type="entry name" value="C2.B.4:_PGP_Like"/>
    <property type="match status" value="1"/>
</dbReference>
<accession>A0ABX7IC16</accession>
<proteinExistence type="predicted"/>
<dbReference type="NCBIfam" id="TIGR00099">
    <property type="entry name" value="Cof-subfamily"/>
    <property type="match status" value="1"/>
</dbReference>
<dbReference type="SUPFAM" id="SSF56784">
    <property type="entry name" value="HAD-like"/>
    <property type="match status" value="1"/>
</dbReference>
<sequence length="264" mass="30145">MTFSDIRLIATDMDGTLLNSQHELSPDFYPVFESLKARQIVFVAASGRQYFNLEKTLDAIKNDVVFAAENGSYVVFQGKELHTQAMDQEVVKDFVAITREIPECYAVICGKKKAYVENDEPGFIDRLKLYFERYEIVPDLTAIEDDEFLKYTVCDLKGSEGNSYPHFKSYEKDFQVKVSGPIWLDISHKDANKGRAMEVIQEKFGISPDETMAFGDYLNDLEMLQKARYSFAMANAHPEIRKIARYHAGSNDENGVVEVLKQLK</sequence>
<dbReference type="Proteomes" id="UP000612680">
    <property type="component" value="Chromosome"/>
</dbReference>